<dbReference type="GO" id="GO:0009277">
    <property type="term" value="C:fungal-type cell wall"/>
    <property type="evidence" value="ECO:0007669"/>
    <property type="project" value="TreeGrafter"/>
</dbReference>
<reference evidence="17 18" key="1">
    <citation type="journal article" date="2016" name="Mol. Biol. Evol.">
        <title>Comparative Genomics of Early-Diverging Mushroom-Forming Fungi Provides Insights into the Origins of Lignocellulose Decay Capabilities.</title>
        <authorList>
            <person name="Nagy L.G."/>
            <person name="Riley R."/>
            <person name="Tritt A."/>
            <person name="Adam C."/>
            <person name="Daum C."/>
            <person name="Floudas D."/>
            <person name="Sun H."/>
            <person name="Yadav J.S."/>
            <person name="Pangilinan J."/>
            <person name="Larsson K.H."/>
            <person name="Matsuura K."/>
            <person name="Barry K."/>
            <person name="Labutti K."/>
            <person name="Kuo R."/>
            <person name="Ohm R.A."/>
            <person name="Bhattacharya S.S."/>
            <person name="Shirouzu T."/>
            <person name="Yoshinaga Y."/>
            <person name="Martin F.M."/>
            <person name="Grigoriev I.V."/>
            <person name="Hibbett D.S."/>
        </authorList>
    </citation>
    <scope>NUCLEOTIDE SEQUENCE [LARGE SCALE GENOMIC DNA]</scope>
    <source>
        <strain evidence="17 18">HHB12029</strain>
    </source>
</reference>
<accession>A0A165Q0A2</accession>
<dbReference type="PANTHER" id="PTHR16631">
    <property type="entry name" value="GLUCAN 1,3-BETA-GLUCOSIDASE"/>
    <property type="match status" value="1"/>
</dbReference>
<keyword evidence="9" id="KW-0119">Carbohydrate metabolism</keyword>
<protein>
    <recommendedName>
        <fullName evidence="4">glucan endo-1,3-beta-D-glucosidase</fullName>
        <ecNumber evidence="4">3.2.1.39</ecNumber>
    </recommendedName>
    <alternativeName>
        <fullName evidence="14">Endo-1,3-beta-glucanase btgC</fullName>
    </alternativeName>
    <alternativeName>
        <fullName evidence="13">Laminarinase btgC</fullName>
    </alternativeName>
</protein>
<keyword evidence="7 16" id="KW-0472">Membrane</keyword>
<keyword evidence="5" id="KW-1003">Cell membrane</keyword>
<dbReference type="Gene3D" id="3.20.20.80">
    <property type="entry name" value="Glycosidases"/>
    <property type="match status" value="2"/>
</dbReference>
<dbReference type="InParanoid" id="A0A165Q0A2"/>
<comment type="catalytic activity">
    <reaction evidence="1">
        <text>Hydrolysis of (1-&gt;3)-beta-D-glucosidic linkages in (1-&gt;3)-beta-D-glucans.</text>
        <dbReference type="EC" id="3.2.1.39"/>
    </reaction>
</comment>
<evidence type="ECO:0000256" key="3">
    <source>
        <dbReference type="ARBA" id="ARBA00008773"/>
    </source>
</evidence>
<evidence type="ECO:0000256" key="5">
    <source>
        <dbReference type="ARBA" id="ARBA00022475"/>
    </source>
</evidence>
<evidence type="ECO:0000256" key="16">
    <source>
        <dbReference type="SAM" id="Phobius"/>
    </source>
</evidence>
<comment type="subcellular location">
    <subcellularLocation>
        <location evidence="2">Cell membrane</location>
        <topology evidence="2">Single-pass type II membrane protein</topology>
    </subcellularLocation>
</comment>
<organism evidence="17 18">
    <name type="scientific">Exidia glandulosa HHB12029</name>
    <dbReference type="NCBI Taxonomy" id="1314781"/>
    <lineage>
        <taxon>Eukaryota</taxon>
        <taxon>Fungi</taxon>
        <taxon>Dikarya</taxon>
        <taxon>Basidiomycota</taxon>
        <taxon>Agaricomycotina</taxon>
        <taxon>Agaricomycetes</taxon>
        <taxon>Auriculariales</taxon>
        <taxon>Exidiaceae</taxon>
        <taxon>Exidia</taxon>
    </lineage>
</organism>
<keyword evidence="16" id="KW-1133">Transmembrane helix</keyword>
<dbReference type="EMBL" id="KV425886">
    <property type="protein sequence ID" value="KZW02907.1"/>
    <property type="molecule type" value="Genomic_DNA"/>
</dbReference>
<dbReference type="SUPFAM" id="SSF51445">
    <property type="entry name" value="(Trans)glycosidases"/>
    <property type="match status" value="1"/>
</dbReference>
<feature type="region of interest" description="Disordered" evidence="15">
    <location>
        <begin position="20"/>
        <end position="40"/>
    </location>
</feature>
<dbReference type="AlphaFoldDB" id="A0A165Q0A2"/>
<comment type="similarity">
    <text evidence="3">Belongs to the glycosyl hydrolase 17 family.</text>
</comment>
<evidence type="ECO:0000256" key="11">
    <source>
        <dbReference type="ARBA" id="ARBA00023326"/>
    </source>
</evidence>
<evidence type="ECO:0000256" key="9">
    <source>
        <dbReference type="ARBA" id="ARBA00023277"/>
    </source>
</evidence>
<dbReference type="GO" id="GO:0005886">
    <property type="term" value="C:plasma membrane"/>
    <property type="evidence" value="ECO:0007669"/>
    <property type="project" value="UniProtKB-SubCell"/>
</dbReference>
<proteinExistence type="inferred from homology"/>
<dbReference type="EC" id="3.2.1.39" evidence="4"/>
<keyword evidence="11" id="KW-0624">Polysaccharide degradation</keyword>
<dbReference type="FunCoup" id="A0A165Q0A2">
    <property type="interactions" value="48"/>
</dbReference>
<dbReference type="STRING" id="1314781.A0A165Q0A2"/>
<dbReference type="PANTHER" id="PTHR16631:SF17">
    <property type="entry name" value="GLUCAN ENDO-1,3-BETA-GLUCOSIDASE BTGC"/>
    <property type="match status" value="1"/>
</dbReference>
<dbReference type="InterPro" id="IPR017853">
    <property type="entry name" value="GH"/>
</dbReference>
<feature type="compositionally biased region" description="Low complexity" evidence="15">
    <location>
        <begin position="107"/>
        <end position="123"/>
    </location>
</feature>
<dbReference type="GO" id="GO:0000272">
    <property type="term" value="P:polysaccharide catabolic process"/>
    <property type="evidence" value="ECO:0007669"/>
    <property type="project" value="UniProtKB-KW"/>
</dbReference>
<evidence type="ECO:0000256" key="13">
    <source>
        <dbReference type="ARBA" id="ARBA00042373"/>
    </source>
</evidence>
<keyword evidence="18" id="KW-1185">Reference proteome</keyword>
<evidence type="ECO:0000256" key="6">
    <source>
        <dbReference type="ARBA" id="ARBA00022801"/>
    </source>
</evidence>
<dbReference type="GO" id="GO:0009986">
    <property type="term" value="C:cell surface"/>
    <property type="evidence" value="ECO:0007669"/>
    <property type="project" value="TreeGrafter"/>
</dbReference>
<dbReference type="GO" id="GO:0005576">
    <property type="term" value="C:extracellular region"/>
    <property type="evidence" value="ECO:0007669"/>
    <property type="project" value="TreeGrafter"/>
</dbReference>
<evidence type="ECO:0000256" key="14">
    <source>
        <dbReference type="ARBA" id="ARBA00043078"/>
    </source>
</evidence>
<dbReference type="Proteomes" id="UP000077266">
    <property type="component" value="Unassembled WGS sequence"/>
</dbReference>
<dbReference type="GO" id="GO:0071555">
    <property type="term" value="P:cell wall organization"/>
    <property type="evidence" value="ECO:0007669"/>
    <property type="project" value="UniProtKB-KW"/>
</dbReference>
<feature type="transmembrane region" description="Helical" evidence="16">
    <location>
        <begin position="74"/>
        <end position="96"/>
    </location>
</feature>
<evidence type="ECO:0000256" key="4">
    <source>
        <dbReference type="ARBA" id="ARBA00012780"/>
    </source>
</evidence>
<gene>
    <name evidence="17" type="ORF">EXIGLDRAFT_730996</name>
</gene>
<evidence type="ECO:0000256" key="15">
    <source>
        <dbReference type="SAM" id="MobiDB-lite"/>
    </source>
</evidence>
<dbReference type="GO" id="GO:0042973">
    <property type="term" value="F:glucan endo-1,3-beta-D-glucosidase activity"/>
    <property type="evidence" value="ECO:0007669"/>
    <property type="project" value="UniProtKB-EC"/>
</dbReference>
<feature type="region of interest" description="Disordered" evidence="15">
    <location>
        <begin position="101"/>
        <end position="136"/>
    </location>
</feature>
<evidence type="ECO:0000313" key="18">
    <source>
        <dbReference type="Proteomes" id="UP000077266"/>
    </source>
</evidence>
<evidence type="ECO:0000256" key="2">
    <source>
        <dbReference type="ARBA" id="ARBA00004401"/>
    </source>
</evidence>
<evidence type="ECO:0000256" key="7">
    <source>
        <dbReference type="ARBA" id="ARBA00023136"/>
    </source>
</evidence>
<name>A0A165Q0A2_EXIGL</name>
<evidence type="ECO:0000256" key="10">
    <source>
        <dbReference type="ARBA" id="ARBA00023316"/>
    </source>
</evidence>
<evidence type="ECO:0000256" key="12">
    <source>
        <dbReference type="ARBA" id="ARBA00037649"/>
    </source>
</evidence>
<dbReference type="OrthoDB" id="68336at2759"/>
<keyword evidence="6 17" id="KW-0378">Hydrolase</keyword>
<sequence>MSNNYGGYNNYSTQDLQAAPASQGYGSSLPAGARPPRAFNGQQTYAPIPLPEANAPRNAVWLEKQQARSRRSRYIIIGLIVLVIAIIVAVAVGVTVSKNSHKNVNASSDNSSDSDLSDSGTSSGAVKSDPSDPSNFEKDSNLHNAFFGIAYTPTGAILPACGANQKDVIEDIQLLSQITNRIRLYGADCNITALVLNAIKVTKVDMQVYLGNYISVSDDSAYQRQKATIIQALKDYGADNVYGITVGNEVMLNYCLDNGLDDPNSPTATPAAQYIATSVADTRTAVNALGLGKTILVGNSDAGSYFSTQVLEAIDYGLSNVHPWFAHTKAQDGAAWTYSFFQDQNVGPAAATTKKPEMYIAETGWPSGSKTPDTANDGAGTGGEASVANLQVYLDTFVCQANSNGTKYFYFEFKDEEWKNITFGGVEGYWGIFDKNKKLKQGIKLPTCSHP</sequence>
<evidence type="ECO:0000313" key="17">
    <source>
        <dbReference type="EMBL" id="KZW02907.1"/>
    </source>
</evidence>
<keyword evidence="16" id="KW-0812">Transmembrane</keyword>
<evidence type="ECO:0000256" key="1">
    <source>
        <dbReference type="ARBA" id="ARBA00000382"/>
    </source>
</evidence>
<keyword evidence="8" id="KW-0325">Glycoprotein</keyword>
<keyword evidence="10" id="KW-0961">Cell wall biogenesis/degradation</keyword>
<evidence type="ECO:0000256" key="8">
    <source>
        <dbReference type="ARBA" id="ARBA00023180"/>
    </source>
</evidence>
<comment type="function">
    <text evidence="12">Glucanases play a role in cell expansion during growth, in cell-cell fusion during mating, and in spore release during sporulation. This enzyme may be involved in beta-glucan degradation. Active on laminarin and lichenan.</text>
</comment>
<dbReference type="InterPro" id="IPR050732">
    <property type="entry name" value="Beta-glucan_modifiers"/>
</dbReference>